<dbReference type="OrthoDB" id="1524727at2"/>
<dbReference type="InterPro" id="IPR029063">
    <property type="entry name" value="SAM-dependent_MTases_sf"/>
</dbReference>
<dbReference type="RefSeq" id="WP_100991867.1">
    <property type="nucleotide sequence ID" value="NZ_CP025096.1"/>
</dbReference>
<accession>A0A2K8Z646</accession>
<evidence type="ECO:0000313" key="2">
    <source>
        <dbReference type="Proteomes" id="UP000232883"/>
    </source>
</evidence>
<dbReference type="PANTHER" id="PTHR43861">
    <property type="entry name" value="TRANS-ACONITATE 2-METHYLTRANSFERASE-RELATED"/>
    <property type="match status" value="1"/>
</dbReference>
<dbReference type="Gene3D" id="3.40.50.150">
    <property type="entry name" value="Vaccinia Virus protein VP39"/>
    <property type="match status" value="1"/>
</dbReference>
<evidence type="ECO:0000313" key="1">
    <source>
        <dbReference type="EMBL" id="AUD05304.1"/>
    </source>
</evidence>
<dbReference type="PANTHER" id="PTHR43861:SF1">
    <property type="entry name" value="TRANS-ACONITATE 2-METHYLTRANSFERASE"/>
    <property type="match status" value="1"/>
</dbReference>
<dbReference type="CDD" id="cd02440">
    <property type="entry name" value="AdoMet_MTases"/>
    <property type="match status" value="1"/>
</dbReference>
<keyword evidence="1" id="KW-0489">Methyltransferase</keyword>
<dbReference type="GO" id="GO:0008168">
    <property type="term" value="F:methyltransferase activity"/>
    <property type="evidence" value="ECO:0007669"/>
    <property type="project" value="UniProtKB-KW"/>
</dbReference>
<dbReference type="KEGG" id="spir:CWM47_27725"/>
<dbReference type="GO" id="GO:0032259">
    <property type="term" value="P:methylation"/>
    <property type="evidence" value="ECO:0007669"/>
    <property type="project" value="UniProtKB-KW"/>
</dbReference>
<dbReference type="Proteomes" id="UP000232883">
    <property type="component" value="Chromosome"/>
</dbReference>
<protein>
    <submittedName>
        <fullName evidence="1">Class I SAM-dependent methyltransferase</fullName>
    </submittedName>
</protein>
<reference evidence="1 2" key="1">
    <citation type="submission" date="2017-11" db="EMBL/GenBank/DDBJ databases">
        <title>Taxonomic description and genome sequences of Spirosoma HA7 sp. nov., isolated from pollen microhabitat of Corylus avellana.</title>
        <authorList>
            <person name="Ambika Manirajan B."/>
            <person name="Suarez C."/>
            <person name="Ratering S."/>
            <person name="Geissler-Plaum R."/>
            <person name="Cardinale M."/>
            <person name="Sylvia S."/>
        </authorList>
    </citation>
    <scope>NUCLEOTIDE SEQUENCE [LARGE SCALE GENOMIC DNA]</scope>
    <source>
        <strain evidence="1 2">HA7</strain>
    </source>
</reference>
<keyword evidence="1" id="KW-0808">Transferase</keyword>
<name>A0A2K8Z646_9BACT</name>
<organism evidence="1 2">
    <name type="scientific">Spirosoma pollinicola</name>
    <dbReference type="NCBI Taxonomy" id="2057025"/>
    <lineage>
        <taxon>Bacteria</taxon>
        <taxon>Pseudomonadati</taxon>
        <taxon>Bacteroidota</taxon>
        <taxon>Cytophagia</taxon>
        <taxon>Cytophagales</taxon>
        <taxon>Cytophagaceae</taxon>
        <taxon>Spirosoma</taxon>
    </lineage>
</organism>
<dbReference type="EMBL" id="CP025096">
    <property type="protein sequence ID" value="AUD05304.1"/>
    <property type="molecule type" value="Genomic_DNA"/>
</dbReference>
<proteinExistence type="predicted"/>
<gene>
    <name evidence="1" type="ORF">CWM47_27725</name>
</gene>
<dbReference type="Pfam" id="PF13489">
    <property type="entry name" value="Methyltransf_23"/>
    <property type="match status" value="1"/>
</dbReference>
<dbReference type="AlphaFoldDB" id="A0A2K8Z646"/>
<dbReference type="SUPFAM" id="SSF53335">
    <property type="entry name" value="S-adenosyl-L-methionine-dependent methyltransferases"/>
    <property type="match status" value="1"/>
</dbReference>
<sequence>MSQAKQTAEKVEYNGADNLAMMSHAINYNGGLFKWVSSNVRPGQEAILDFGAGNGEYANRFPIGSVDAAEIDPELLPLIKQPVYTDISTLTKKYDLIYTINVLEHIEHHGEIVKELFTKLKPGGRIKVFVPARQEIFSNMDEHVGHYRRYDKKLVRQILEEAGLHVTDCRYYDFAGYFISLIYKWLGKDGRITKDSVIFYDRIIFPVSRVFDKLTGGQVIGKNVIAEAVRPK</sequence>
<keyword evidence="2" id="KW-1185">Reference proteome</keyword>